<proteinExistence type="predicted"/>
<organism evidence="2 3">
    <name type="scientific">Pengzhenrongella sicca</name>
    <dbReference type="NCBI Taxonomy" id="2819238"/>
    <lineage>
        <taxon>Bacteria</taxon>
        <taxon>Bacillati</taxon>
        <taxon>Actinomycetota</taxon>
        <taxon>Actinomycetes</taxon>
        <taxon>Micrococcales</taxon>
        <taxon>Pengzhenrongella</taxon>
    </lineage>
</organism>
<dbReference type="AlphaFoldDB" id="A0A8A4ZM22"/>
<sequence length="272" mass="26148">MLAIAALVPDTALLVPGAAGRAVVLEATREAALAAAREVVAAGPDQIVVVAPGPHERTLPAPARPSLIAAGIADAGHGWPPAEAAAPTTSPQPTTSLPPATPAAPTTSLPPGVAASTVLLLLAAAGWAGPVTVLEVGAGESGAQVLRERGAALAAGAARLALVASGSLSARNGPSAPLPADERAAELDASILADLGAADPAARDRLGSVPADLAGDLAVTAWAPLQVVLGAAGTAEGLAGGVRHTSAPFGVTYAVAVWRPSGPAVASAAGRP</sequence>
<dbReference type="Proteomes" id="UP000663937">
    <property type="component" value="Chromosome"/>
</dbReference>
<gene>
    <name evidence="2" type="ORF">J4E96_06545</name>
</gene>
<feature type="region of interest" description="Disordered" evidence="1">
    <location>
        <begin position="79"/>
        <end position="109"/>
    </location>
</feature>
<dbReference type="EMBL" id="CP071868">
    <property type="protein sequence ID" value="QTE30618.1"/>
    <property type="molecule type" value="Genomic_DNA"/>
</dbReference>
<dbReference type="RefSeq" id="WP_227424969.1">
    <property type="nucleotide sequence ID" value="NZ_CP071868.1"/>
</dbReference>
<evidence type="ECO:0000313" key="2">
    <source>
        <dbReference type="EMBL" id="QTE30618.1"/>
    </source>
</evidence>
<dbReference type="KEGG" id="psic:J4E96_06545"/>
<reference evidence="2" key="1">
    <citation type="submission" date="2021-03" db="EMBL/GenBank/DDBJ databases">
        <title>Pengzhenrongella sicca gen. nov., sp. nov., a new member of suborder Micrococcineae isolated from High-Arctic tundra soil.</title>
        <authorList>
            <person name="Peng F."/>
        </authorList>
    </citation>
    <scope>NUCLEOTIDE SEQUENCE</scope>
    <source>
        <strain evidence="2">LRZ-2</strain>
    </source>
</reference>
<protein>
    <submittedName>
        <fullName evidence="2">Uncharacterized protein</fullName>
    </submittedName>
</protein>
<evidence type="ECO:0000313" key="3">
    <source>
        <dbReference type="Proteomes" id="UP000663937"/>
    </source>
</evidence>
<dbReference type="Gene3D" id="3.40.830.10">
    <property type="entry name" value="LigB-like"/>
    <property type="match status" value="1"/>
</dbReference>
<keyword evidence="3" id="KW-1185">Reference proteome</keyword>
<accession>A0A8A4ZM22</accession>
<name>A0A8A4ZM22_9MICO</name>
<feature type="compositionally biased region" description="Low complexity" evidence="1">
    <location>
        <begin position="80"/>
        <end position="109"/>
    </location>
</feature>
<evidence type="ECO:0000256" key="1">
    <source>
        <dbReference type="SAM" id="MobiDB-lite"/>
    </source>
</evidence>